<protein>
    <recommendedName>
        <fullName evidence="4">DDE-1 domain-containing protein</fullName>
    </recommendedName>
</protein>
<feature type="compositionally biased region" description="Acidic residues" evidence="1">
    <location>
        <begin position="45"/>
        <end position="63"/>
    </location>
</feature>
<keyword evidence="3" id="KW-1185">Reference proteome</keyword>
<dbReference type="STRING" id="1314778.A0A5C3PN04"/>
<evidence type="ECO:0008006" key="4">
    <source>
        <dbReference type="Google" id="ProtNLM"/>
    </source>
</evidence>
<evidence type="ECO:0000256" key="1">
    <source>
        <dbReference type="SAM" id="MobiDB-lite"/>
    </source>
</evidence>
<name>A0A5C3PN04_9APHY</name>
<dbReference type="PANTHER" id="PTHR35871:SF1">
    <property type="entry name" value="CXC1-LIKE CYSTEINE CLUSTER ASSOCIATED WITH KDZ TRANSPOSASES DOMAIN-CONTAINING PROTEIN"/>
    <property type="match status" value="1"/>
</dbReference>
<feature type="region of interest" description="Disordered" evidence="1">
    <location>
        <begin position="1"/>
        <end position="130"/>
    </location>
</feature>
<feature type="compositionally biased region" description="Acidic residues" evidence="1">
    <location>
        <begin position="22"/>
        <end position="31"/>
    </location>
</feature>
<organism evidence="2 3">
    <name type="scientific">Polyporus arcularius HHB13444</name>
    <dbReference type="NCBI Taxonomy" id="1314778"/>
    <lineage>
        <taxon>Eukaryota</taxon>
        <taxon>Fungi</taxon>
        <taxon>Dikarya</taxon>
        <taxon>Basidiomycota</taxon>
        <taxon>Agaricomycotina</taxon>
        <taxon>Agaricomycetes</taxon>
        <taxon>Polyporales</taxon>
        <taxon>Polyporaceae</taxon>
        <taxon>Polyporus</taxon>
    </lineage>
</organism>
<reference evidence="2 3" key="1">
    <citation type="journal article" date="2019" name="Nat. Ecol. Evol.">
        <title>Megaphylogeny resolves global patterns of mushroom evolution.</title>
        <authorList>
            <person name="Varga T."/>
            <person name="Krizsan K."/>
            <person name="Foldi C."/>
            <person name="Dima B."/>
            <person name="Sanchez-Garcia M."/>
            <person name="Sanchez-Ramirez S."/>
            <person name="Szollosi G.J."/>
            <person name="Szarkandi J.G."/>
            <person name="Papp V."/>
            <person name="Albert L."/>
            <person name="Andreopoulos W."/>
            <person name="Angelini C."/>
            <person name="Antonin V."/>
            <person name="Barry K.W."/>
            <person name="Bougher N.L."/>
            <person name="Buchanan P."/>
            <person name="Buyck B."/>
            <person name="Bense V."/>
            <person name="Catcheside P."/>
            <person name="Chovatia M."/>
            <person name="Cooper J."/>
            <person name="Damon W."/>
            <person name="Desjardin D."/>
            <person name="Finy P."/>
            <person name="Geml J."/>
            <person name="Haridas S."/>
            <person name="Hughes K."/>
            <person name="Justo A."/>
            <person name="Karasinski D."/>
            <person name="Kautmanova I."/>
            <person name="Kiss B."/>
            <person name="Kocsube S."/>
            <person name="Kotiranta H."/>
            <person name="LaButti K.M."/>
            <person name="Lechner B.E."/>
            <person name="Liimatainen K."/>
            <person name="Lipzen A."/>
            <person name="Lukacs Z."/>
            <person name="Mihaltcheva S."/>
            <person name="Morgado L.N."/>
            <person name="Niskanen T."/>
            <person name="Noordeloos M.E."/>
            <person name="Ohm R.A."/>
            <person name="Ortiz-Santana B."/>
            <person name="Ovrebo C."/>
            <person name="Racz N."/>
            <person name="Riley R."/>
            <person name="Savchenko A."/>
            <person name="Shiryaev A."/>
            <person name="Soop K."/>
            <person name="Spirin V."/>
            <person name="Szebenyi C."/>
            <person name="Tomsovsky M."/>
            <person name="Tulloss R.E."/>
            <person name="Uehling J."/>
            <person name="Grigoriev I.V."/>
            <person name="Vagvolgyi C."/>
            <person name="Papp T."/>
            <person name="Martin F.M."/>
            <person name="Miettinen O."/>
            <person name="Hibbett D.S."/>
            <person name="Nagy L.G."/>
        </authorList>
    </citation>
    <scope>NUCLEOTIDE SEQUENCE [LARGE SCALE GENOMIC DNA]</scope>
    <source>
        <strain evidence="2 3">HHB13444</strain>
    </source>
</reference>
<sequence length="560" mass="63124">MSGGPTHEAPQPAAQQASDTRQDDEDCDETSSDVSLFDTGYLSDLPEDVEDALPGGDPEEQDAWCELRAVQPEDVPSTSEPLPHPPNAVSLSTQAPIASDRTESQSSTSGRPKRPPPVDTPAPAKRVRHDVPLHRARQIAKSQALAARQKALVDIKKRLGSKKELLTGGLNALQSYRARAIQSCLHQMVHDKTGMMEASRTAAKGNMFSSKWGARLVRQWTREWIEGRTLPESERGRHAKVVSILSDPTVRASIRTYLRAEKRSQDPGRLKRLLQNELSPPEAEEYTKVLLSDEMPRGLKQYVEEKVLPRLQLKPGRHGLSLSTMRWLMLSEGFWSWLLNGESPIKKKGPGRGLHQSDFICSTVGWLSEASVTLEYGKNHEGFWNGELFCKQLKEKFFPAFRKAHGEGYVAVVLVDNSQGHSCYADDALRVSQMNFRPAGAQARMRAGWYMRDGQRVTQPMVYPADHPEYPGKPKGMKTKWLREHCDYSFETLRQNMPKALRSVPVELIRKWEHRAWRFINAYAEGLGARDAQKKVKEFSSTTYKSHRRIPEQVARAMDA</sequence>
<dbReference type="EMBL" id="ML211028">
    <property type="protein sequence ID" value="TFK91105.1"/>
    <property type="molecule type" value="Genomic_DNA"/>
</dbReference>
<evidence type="ECO:0000313" key="3">
    <source>
        <dbReference type="Proteomes" id="UP000308197"/>
    </source>
</evidence>
<evidence type="ECO:0000313" key="2">
    <source>
        <dbReference type="EMBL" id="TFK91105.1"/>
    </source>
</evidence>
<dbReference type="AlphaFoldDB" id="A0A5C3PN04"/>
<accession>A0A5C3PN04</accession>
<dbReference type="PANTHER" id="PTHR35871">
    <property type="entry name" value="EXPRESSED PROTEIN"/>
    <property type="match status" value="1"/>
</dbReference>
<dbReference type="InParanoid" id="A0A5C3PN04"/>
<gene>
    <name evidence="2" type="ORF">K466DRAFT_483432</name>
</gene>
<proteinExistence type="predicted"/>
<dbReference type="Proteomes" id="UP000308197">
    <property type="component" value="Unassembled WGS sequence"/>
</dbReference>